<protein>
    <submittedName>
        <fullName evidence="2">Uncharacterized protein</fullName>
    </submittedName>
</protein>
<name>A0A4S1DZ73_9FLAO</name>
<accession>A0A4S1DZ73</accession>
<keyword evidence="3" id="KW-1185">Reference proteome</keyword>
<feature type="transmembrane region" description="Helical" evidence="1">
    <location>
        <begin position="31"/>
        <end position="48"/>
    </location>
</feature>
<feature type="transmembrane region" description="Helical" evidence="1">
    <location>
        <begin position="6"/>
        <end position="24"/>
    </location>
</feature>
<keyword evidence="1" id="KW-0812">Transmembrane</keyword>
<dbReference type="EMBL" id="SRSO01000007">
    <property type="protein sequence ID" value="TGV03305.1"/>
    <property type="molecule type" value="Genomic_DNA"/>
</dbReference>
<evidence type="ECO:0000313" key="2">
    <source>
        <dbReference type="EMBL" id="TGV03305.1"/>
    </source>
</evidence>
<keyword evidence="1" id="KW-0472">Membrane</keyword>
<dbReference type="OrthoDB" id="1449787at2"/>
<dbReference type="Proteomes" id="UP000307602">
    <property type="component" value="Unassembled WGS sequence"/>
</dbReference>
<gene>
    <name evidence="2" type="ORF">EM932_06400</name>
</gene>
<evidence type="ECO:0000256" key="1">
    <source>
        <dbReference type="SAM" id="Phobius"/>
    </source>
</evidence>
<sequence length="66" mass="7349">MSLMKYFNYVLIILGAIVAIYAKSGTEQNEYILIGGIIILMMGVYRISRSIPSKEDSDDVDNTENG</sequence>
<organism evidence="2 3">
    <name type="scientific">Flavivirga rizhaonensis</name>
    <dbReference type="NCBI Taxonomy" id="2559571"/>
    <lineage>
        <taxon>Bacteria</taxon>
        <taxon>Pseudomonadati</taxon>
        <taxon>Bacteroidota</taxon>
        <taxon>Flavobacteriia</taxon>
        <taxon>Flavobacteriales</taxon>
        <taxon>Flavobacteriaceae</taxon>
        <taxon>Flavivirga</taxon>
    </lineage>
</organism>
<comment type="caution">
    <text evidence="2">The sequence shown here is derived from an EMBL/GenBank/DDBJ whole genome shotgun (WGS) entry which is preliminary data.</text>
</comment>
<dbReference type="AlphaFoldDB" id="A0A4S1DZ73"/>
<evidence type="ECO:0000313" key="3">
    <source>
        <dbReference type="Proteomes" id="UP000307602"/>
    </source>
</evidence>
<reference evidence="2 3" key="1">
    <citation type="submission" date="2019-04" db="EMBL/GenBank/DDBJ databases">
        <authorList>
            <person name="Liu A."/>
        </authorList>
    </citation>
    <scope>NUCLEOTIDE SEQUENCE [LARGE SCALE GENOMIC DNA]</scope>
    <source>
        <strain evidence="2 3">RZ03</strain>
    </source>
</reference>
<keyword evidence="1" id="KW-1133">Transmembrane helix</keyword>
<proteinExistence type="predicted"/>